<dbReference type="SMART" id="SM00990">
    <property type="entry name" value="VRR_NUC"/>
    <property type="match status" value="1"/>
</dbReference>
<evidence type="ECO:0000256" key="3">
    <source>
        <dbReference type="ARBA" id="ARBA00022801"/>
    </source>
</evidence>
<organism evidence="5">
    <name type="scientific">Siphoviridae sp. cta8k49</name>
    <dbReference type="NCBI Taxonomy" id="2825562"/>
    <lineage>
        <taxon>Viruses</taxon>
        <taxon>Duplodnaviria</taxon>
        <taxon>Heunggongvirae</taxon>
        <taxon>Uroviricota</taxon>
        <taxon>Caudoviricetes</taxon>
    </lineage>
</organism>
<feature type="domain" description="VRR-NUC" evidence="4">
    <location>
        <begin position="10"/>
        <end position="134"/>
    </location>
</feature>
<sequence>MPNIANMENPTEDQEQEAFVQWLRLKGYPHFRVPNETYTRSWRQKAKNKKLGVSSGVPDLFVVVPADYSDATMEFMHYGDNPVVSGDGVYGKNHRLVAVEMKRKKGGATSANQKQWIKTLNEAGIQTVVCKGCDAAIEFIESIT</sequence>
<dbReference type="GO" id="GO:0016788">
    <property type="term" value="F:hydrolase activity, acting on ester bonds"/>
    <property type="evidence" value="ECO:0007669"/>
    <property type="project" value="InterPro"/>
</dbReference>
<evidence type="ECO:0000256" key="1">
    <source>
        <dbReference type="ARBA" id="ARBA00001946"/>
    </source>
</evidence>
<name>A0A8S5PRG6_9CAUD</name>
<dbReference type="InterPro" id="IPR011856">
    <property type="entry name" value="tRNA_endonuc-like_dom_sf"/>
</dbReference>
<dbReference type="GO" id="GO:0004518">
    <property type="term" value="F:nuclease activity"/>
    <property type="evidence" value="ECO:0007669"/>
    <property type="project" value="UniProtKB-KW"/>
</dbReference>
<dbReference type="GO" id="GO:0003676">
    <property type="term" value="F:nucleic acid binding"/>
    <property type="evidence" value="ECO:0007669"/>
    <property type="project" value="InterPro"/>
</dbReference>
<dbReference type="InterPro" id="IPR014883">
    <property type="entry name" value="VRR_NUC"/>
</dbReference>
<comment type="cofactor">
    <cofactor evidence="1">
        <name>Mg(2+)</name>
        <dbReference type="ChEBI" id="CHEBI:18420"/>
    </cofactor>
</comment>
<evidence type="ECO:0000256" key="2">
    <source>
        <dbReference type="ARBA" id="ARBA00022722"/>
    </source>
</evidence>
<dbReference type="Pfam" id="PF08774">
    <property type="entry name" value="VRR_NUC"/>
    <property type="match status" value="1"/>
</dbReference>
<evidence type="ECO:0000259" key="4">
    <source>
        <dbReference type="SMART" id="SM00990"/>
    </source>
</evidence>
<protein>
    <submittedName>
        <fullName evidence="5">Nuclease</fullName>
    </submittedName>
</protein>
<keyword evidence="2" id="KW-0540">Nuclease</keyword>
<dbReference type="EMBL" id="BK015487">
    <property type="protein sequence ID" value="DAE09368.1"/>
    <property type="molecule type" value="Genomic_DNA"/>
</dbReference>
<dbReference type="Gene3D" id="3.40.1350.10">
    <property type="match status" value="1"/>
</dbReference>
<reference evidence="5" key="1">
    <citation type="journal article" date="2021" name="Proc. Natl. Acad. Sci. U.S.A.">
        <title>A Catalog of Tens of Thousands of Viruses from Human Metagenomes Reveals Hidden Associations with Chronic Diseases.</title>
        <authorList>
            <person name="Tisza M.J."/>
            <person name="Buck C.B."/>
        </authorList>
    </citation>
    <scope>NUCLEOTIDE SEQUENCE</scope>
    <source>
        <strain evidence="5">Cta8k49</strain>
    </source>
</reference>
<evidence type="ECO:0000313" key="5">
    <source>
        <dbReference type="EMBL" id="DAE09368.1"/>
    </source>
</evidence>
<accession>A0A8S5PRG6</accession>
<keyword evidence="3" id="KW-0378">Hydrolase</keyword>
<proteinExistence type="predicted"/>